<dbReference type="Proteomes" id="UP000248536">
    <property type="component" value="Chromosome"/>
</dbReference>
<dbReference type="GO" id="GO:0003700">
    <property type="term" value="F:DNA-binding transcription factor activity"/>
    <property type="evidence" value="ECO:0007669"/>
    <property type="project" value="InterPro"/>
</dbReference>
<dbReference type="KEGG" id="spon:HME9304_01692"/>
<dbReference type="Pfam" id="PF04542">
    <property type="entry name" value="Sigma70_r2"/>
    <property type="match status" value="1"/>
</dbReference>
<dbReference type="PANTHER" id="PTHR47756">
    <property type="entry name" value="BLL6612 PROTEIN-RELATED"/>
    <property type="match status" value="1"/>
</dbReference>
<reference evidence="3 4" key="1">
    <citation type="submission" date="2018-06" db="EMBL/GenBank/DDBJ databases">
        <title>Spongiibacterium sp. HME9304 Genome sequencing and assembly.</title>
        <authorList>
            <person name="Kang H."/>
            <person name="Kim H."/>
            <person name="Joh K."/>
        </authorList>
    </citation>
    <scope>NUCLEOTIDE SEQUENCE [LARGE SCALE GENOMIC DNA]</scope>
    <source>
        <strain evidence="3 4">HME9304</strain>
    </source>
</reference>
<dbReference type="SUPFAM" id="SSF88659">
    <property type="entry name" value="Sigma3 and sigma4 domains of RNA polymerase sigma factors"/>
    <property type="match status" value="1"/>
</dbReference>
<evidence type="ECO:0000259" key="1">
    <source>
        <dbReference type="Pfam" id="PF04542"/>
    </source>
</evidence>
<proteinExistence type="predicted"/>
<organism evidence="3 4">
    <name type="scientific">Flagellimonas maritima</name>
    <dbReference type="NCBI Taxonomy" id="1383885"/>
    <lineage>
        <taxon>Bacteria</taxon>
        <taxon>Pseudomonadati</taxon>
        <taxon>Bacteroidota</taxon>
        <taxon>Flavobacteriia</taxon>
        <taxon>Flavobacteriales</taxon>
        <taxon>Flavobacteriaceae</taxon>
        <taxon>Flagellimonas</taxon>
    </lineage>
</organism>
<keyword evidence="4" id="KW-1185">Reference proteome</keyword>
<feature type="domain" description="DUF6596" evidence="2">
    <location>
        <begin position="184"/>
        <end position="285"/>
    </location>
</feature>
<dbReference type="PANTHER" id="PTHR47756:SF2">
    <property type="entry name" value="BLL6612 PROTEIN"/>
    <property type="match status" value="1"/>
</dbReference>
<dbReference type="EMBL" id="CP030104">
    <property type="protein sequence ID" value="AWX44689.1"/>
    <property type="molecule type" value="Genomic_DNA"/>
</dbReference>
<dbReference type="InterPro" id="IPR013325">
    <property type="entry name" value="RNA_pol_sigma_r2"/>
</dbReference>
<gene>
    <name evidence="3" type="ORF">HME9304_01692</name>
</gene>
<name>A0A2Z4LSJ5_9FLAO</name>
<evidence type="ECO:0000313" key="4">
    <source>
        <dbReference type="Proteomes" id="UP000248536"/>
    </source>
</evidence>
<dbReference type="InterPro" id="IPR014284">
    <property type="entry name" value="RNA_pol_sigma-70_dom"/>
</dbReference>
<dbReference type="Pfam" id="PF20239">
    <property type="entry name" value="DUF6596"/>
    <property type="match status" value="1"/>
</dbReference>
<dbReference type="AlphaFoldDB" id="A0A2Z4LSJ5"/>
<sequence length="426" mass="49193">MQEKNLTNTLDHLFRNEYGKVVAVLTNKFGISHLEQIEDAAQDTFLKAMQVWAYKSVPDNPTAWLYRVAQNSLIDFLRREKKMDFLGDTILSEKTTSENIVSLDDTITDSQLKMIFACCHPSLSQEHQIILSLKLIGGFSNRELAEALLKKEETVAKSFTRAKKKFREEVQFLQIPVQMGLQSRLFMVLQVIYLLFSEGYSATTGSLILKKDICYESLRLALLLQKNKYCKHPNLEALIALMCFHASRFDARMNDKRELVTLEHQNRSRYNEELIQIGIYHLENSGTADKKPSSYHLEAARSYYHCTAKTFQNTDWKSILYLYDVQLRMHYTPMLALNRIVPFAKIHGAEEGLIELQRTSNENDFSTTALYFAIKAELMFETNNLENYIPTLNKAIDLTDNDLIKKHLGKKLKRGCYELGLISKLK</sequence>
<dbReference type="InterPro" id="IPR013324">
    <property type="entry name" value="RNA_pol_sigma_r3/r4-like"/>
</dbReference>
<dbReference type="RefSeq" id="WP_112378140.1">
    <property type="nucleotide sequence ID" value="NZ_CP030104.1"/>
</dbReference>
<dbReference type="Gene3D" id="1.10.1740.10">
    <property type="match status" value="1"/>
</dbReference>
<dbReference type="InterPro" id="IPR007627">
    <property type="entry name" value="RNA_pol_sigma70_r2"/>
</dbReference>
<evidence type="ECO:0000313" key="3">
    <source>
        <dbReference type="EMBL" id="AWX44689.1"/>
    </source>
</evidence>
<dbReference type="InterPro" id="IPR036388">
    <property type="entry name" value="WH-like_DNA-bd_sf"/>
</dbReference>
<evidence type="ECO:0000259" key="2">
    <source>
        <dbReference type="Pfam" id="PF20239"/>
    </source>
</evidence>
<dbReference type="OrthoDB" id="9780299at2"/>
<accession>A0A2Z4LSJ5</accession>
<protein>
    <submittedName>
        <fullName evidence="3">Uncharacterized protein</fullName>
    </submittedName>
</protein>
<dbReference type="GO" id="GO:0006352">
    <property type="term" value="P:DNA-templated transcription initiation"/>
    <property type="evidence" value="ECO:0007669"/>
    <property type="project" value="InterPro"/>
</dbReference>
<dbReference type="InterPro" id="IPR046531">
    <property type="entry name" value="DUF6596"/>
</dbReference>
<dbReference type="NCBIfam" id="TIGR02937">
    <property type="entry name" value="sigma70-ECF"/>
    <property type="match status" value="1"/>
</dbReference>
<dbReference type="Gene3D" id="1.10.10.10">
    <property type="entry name" value="Winged helix-like DNA-binding domain superfamily/Winged helix DNA-binding domain"/>
    <property type="match status" value="1"/>
</dbReference>
<dbReference type="SUPFAM" id="SSF88946">
    <property type="entry name" value="Sigma2 domain of RNA polymerase sigma factors"/>
    <property type="match status" value="1"/>
</dbReference>
<feature type="domain" description="RNA polymerase sigma-70 region 2" evidence="1">
    <location>
        <begin position="15"/>
        <end position="82"/>
    </location>
</feature>